<accession>A5D394</accession>
<dbReference type="eggNOG" id="COG0399">
    <property type="taxonomic scope" value="Bacteria"/>
</dbReference>
<dbReference type="InterPro" id="IPR015424">
    <property type="entry name" value="PyrdxlP-dep_Trfase"/>
</dbReference>
<dbReference type="GO" id="GO:0000271">
    <property type="term" value="P:polysaccharide biosynthetic process"/>
    <property type="evidence" value="ECO:0007669"/>
    <property type="project" value="TreeGrafter"/>
</dbReference>
<dbReference type="AlphaFoldDB" id="A5D394"/>
<evidence type="ECO:0000256" key="4">
    <source>
        <dbReference type="PIRSR" id="PIRSR000390-2"/>
    </source>
</evidence>
<dbReference type="InterPro" id="IPR015421">
    <property type="entry name" value="PyrdxlP-dep_Trfase_major"/>
</dbReference>
<dbReference type="SUPFAM" id="SSF53383">
    <property type="entry name" value="PLP-dependent transferases"/>
    <property type="match status" value="1"/>
</dbReference>
<name>A5D394_PELTS</name>
<evidence type="ECO:0000256" key="5">
    <source>
        <dbReference type="RuleBase" id="RU004508"/>
    </source>
</evidence>
<evidence type="ECO:0000256" key="3">
    <source>
        <dbReference type="PIRSR" id="PIRSR000390-1"/>
    </source>
</evidence>
<evidence type="ECO:0000256" key="1">
    <source>
        <dbReference type="ARBA" id="ARBA00022898"/>
    </source>
</evidence>
<evidence type="ECO:0000313" key="7">
    <source>
        <dbReference type="Proteomes" id="UP000006556"/>
    </source>
</evidence>
<comment type="similarity">
    <text evidence="2 5">Belongs to the DegT/DnrJ/EryC1 family.</text>
</comment>
<dbReference type="Gene3D" id="3.90.1150.10">
    <property type="entry name" value="Aspartate Aminotransferase, domain 1"/>
    <property type="match status" value="1"/>
</dbReference>
<keyword evidence="7" id="KW-1185">Reference proteome</keyword>
<dbReference type="HOGENOM" id="CLU_033332_6_2_9"/>
<feature type="modified residue" description="N6-(pyridoxal phosphate)lysine" evidence="4">
    <location>
        <position position="186"/>
    </location>
</feature>
<feature type="active site" description="Proton acceptor" evidence="3">
    <location>
        <position position="186"/>
    </location>
</feature>
<dbReference type="GO" id="GO:0030170">
    <property type="term" value="F:pyridoxal phosphate binding"/>
    <property type="evidence" value="ECO:0007669"/>
    <property type="project" value="UniProtKB-ARBA"/>
</dbReference>
<evidence type="ECO:0000256" key="2">
    <source>
        <dbReference type="ARBA" id="ARBA00037999"/>
    </source>
</evidence>
<organism evidence="6 7">
    <name type="scientific">Pelotomaculum thermopropionicum (strain DSM 13744 / JCM 10971 / SI)</name>
    <dbReference type="NCBI Taxonomy" id="370438"/>
    <lineage>
        <taxon>Bacteria</taxon>
        <taxon>Bacillati</taxon>
        <taxon>Bacillota</taxon>
        <taxon>Clostridia</taxon>
        <taxon>Eubacteriales</taxon>
        <taxon>Desulfotomaculaceae</taxon>
        <taxon>Pelotomaculum</taxon>
    </lineage>
</organism>
<reference evidence="7" key="1">
    <citation type="journal article" date="2008" name="Genome Res.">
        <title>The genome of Pelotomaculum thermopropionicum reveals niche-associated evolution in anaerobic microbiota.</title>
        <authorList>
            <person name="Kosaka T."/>
            <person name="Kato S."/>
            <person name="Shimoyama T."/>
            <person name="Ishii S."/>
            <person name="Abe T."/>
            <person name="Watanabe K."/>
        </authorList>
    </citation>
    <scope>NUCLEOTIDE SEQUENCE [LARGE SCALE GENOMIC DNA]</scope>
    <source>
        <strain evidence="7">DSM 13744 / JCM 10971 / SI</strain>
    </source>
</reference>
<dbReference type="InterPro" id="IPR000653">
    <property type="entry name" value="DegT/StrS_aminotransferase"/>
</dbReference>
<dbReference type="PANTHER" id="PTHR30244:SF36">
    <property type="entry name" value="3-OXO-GLUCOSE-6-PHOSPHATE:GLUTAMATE AMINOTRANSFERASE"/>
    <property type="match status" value="1"/>
</dbReference>
<dbReference type="PIRSF" id="PIRSF000390">
    <property type="entry name" value="PLP_StrS"/>
    <property type="match status" value="1"/>
</dbReference>
<dbReference type="FunFam" id="3.40.640.10:FF:000089">
    <property type="entry name" value="Aminotransferase, DegT/DnrJ/EryC1/StrS family"/>
    <property type="match status" value="1"/>
</dbReference>
<dbReference type="STRING" id="370438.PTH_1114"/>
<dbReference type="EMBL" id="AP009389">
    <property type="protein sequence ID" value="BAF59295.1"/>
    <property type="molecule type" value="Genomic_DNA"/>
</dbReference>
<dbReference type="KEGG" id="pth:PTH_1114"/>
<dbReference type="GO" id="GO:0008483">
    <property type="term" value="F:transaminase activity"/>
    <property type="evidence" value="ECO:0007669"/>
    <property type="project" value="TreeGrafter"/>
</dbReference>
<dbReference type="CDD" id="cd00616">
    <property type="entry name" value="AHBA_syn"/>
    <property type="match status" value="1"/>
</dbReference>
<dbReference type="Pfam" id="PF01041">
    <property type="entry name" value="DegT_DnrJ_EryC1"/>
    <property type="match status" value="1"/>
</dbReference>
<gene>
    <name evidence="6" type="primary">WecE</name>
    <name evidence="6" type="ordered locus">PTH_1114</name>
</gene>
<keyword evidence="1 4" id="KW-0663">Pyridoxal phosphate</keyword>
<dbReference type="InterPro" id="IPR015422">
    <property type="entry name" value="PyrdxlP-dep_Trfase_small"/>
</dbReference>
<dbReference type="Gene3D" id="3.40.640.10">
    <property type="entry name" value="Type I PLP-dependent aspartate aminotransferase-like (Major domain)"/>
    <property type="match status" value="1"/>
</dbReference>
<proteinExistence type="inferred from homology"/>
<dbReference type="Proteomes" id="UP000006556">
    <property type="component" value="Chromosome"/>
</dbReference>
<sequence>MTVALFDLKRQYQSLENEITGAIREVLAGGEYILGRRVQMLEEQVAAYCGARYGVGVASGTDALFLSLAACGVGRGDEVITTPFTFFATAGAISRTGAIPVFADIDPRTFNIDPEKIEARITGRTRAVVPVHIFGQMADMDAILEIAGKYGLAVIEDACQAIGSENKGRKAGSLGLAGCFSFFPAKNLGCCGDGGMIVTSNEKLAARIRSLRAHGSSKKFFHETIGCNSRLDEIQAAVLLVKLKYLEKWLNRRAALAGLYSSLLKGAVVTPFVAPGNRHTYHLYVIRTPRREAVKRHLEKNGVSCGLYYPLPLHLQPAYQWLGYRKGDFPEAEKASEELLAIPLYPELTRAEVERIALLVRQGVQS</sequence>
<dbReference type="PANTHER" id="PTHR30244">
    <property type="entry name" value="TRANSAMINASE"/>
    <property type="match status" value="1"/>
</dbReference>
<evidence type="ECO:0000313" key="6">
    <source>
        <dbReference type="EMBL" id="BAF59295.1"/>
    </source>
</evidence>
<protein>
    <submittedName>
        <fullName evidence="6">Predicted pyridoxal phosphate-dependent enzyme</fullName>
    </submittedName>
</protein>